<feature type="compositionally biased region" description="Polar residues" evidence="3">
    <location>
        <begin position="1"/>
        <end position="14"/>
    </location>
</feature>
<gene>
    <name evidence="7" type="ORF">NA56DRAFT_739271</name>
</gene>
<feature type="region of interest" description="Disordered" evidence="3">
    <location>
        <begin position="1545"/>
        <end position="1571"/>
    </location>
</feature>
<feature type="region of interest" description="Disordered" evidence="3">
    <location>
        <begin position="1"/>
        <end position="33"/>
    </location>
</feature>
<evidence type="ECO:0000256" key="3">
    <source>
        <dbReference type="SAM" id="MobiDB-lite"/>
    </source>
</evidence>
<dbReference type="Gene3D" id="2.130.10.10">
    <property type="entry name" value="YVTN repeat-like/Quinoprotein amine dehydrogenase"/>
    <property type="match status" value="2"/>
</dbReference>
<evidence type="ECO:0000259" key="5">
    <source>
        <dbReference type="Pfam" id="PF22939"/>
    </source>
</evidence>
<feature type="domain" description="GPI inositol-deacylase winged helix" evidence="5">
    <location>
        <begin position="599"/>
        <end position="688"/>
    </location>
</feature>
<evidence type="ECO:0000259" key="4">
    <source>
        <dbReference type="Pfam" id="PF05057"/>
    </source>
</evidence>
<dbReference type="InterPro" id="IPR036322">
    <property type="entry name" value="WD40_repeat_dom_sf"/>
</dbReference>
<dbReference type="OrthoDB" id="194358at2759"/>
<dbReference type="InterPro" id="IPR015943">
    <property type="entry name" value="WD40/YVTN_repeat-like_dom_sf"/>
</dbReference>
<keyword evidence="2" id="KW-0677">Repeat</keyword>
<dbReference type="Pfam" id="PF00400">
    <property type="entry name" value="WD40"/>
    <property type="match status" value="1"/>
</dbReference>
<evidence type="ECO:0000313" key="8">
    <source>
        <dbReference type="Proteomes" id="UP000235672"/>
    </source>
</evidence>
<feature type="domain" description="Nephrocystin 3-like N-terminal" evidence="6">
    <location>
        <begin position="337"/>
        <end position="497"/>
    </location>
</feature>
<evidence type="ECO:0000259" key="6">
    <source>
        <dbReference type="Pfam" id="PF24883"/>
    </source>
</evidence>
<dbReference type="Pfam" id="PF22939">
    <property type="entry name" value="WHD_GPIID"/>
    <property type="match status" value="1"/>
</dbReference>
<evidence type="ECO:0000313" key="7">
    <source>
        <dbReference type="EMBL" id="PMD12822.1"/>
    </source>
</evidence>
<dbReference type="Gene3D" id="3.40.50.1820">
    <property type="entry name" value="alpha/beta hydrolase"/>
    <property type="match status" value="1"/>
</dbReference>
<dbReference type="InterPro" id="IPR027417">
    <property type="entry name" value="P-loop_NTPase"/>
</dbReference>
<dbReference type="InterPro" id="IPR007751">
    <property type="entry name" value="DUF676_lipase-like"/>
</dbReference>
<sequence length="1592" mass="178974">MEIPSRQGTGSSSGRMFRRPRAGSNESDIENKGPLGLTTVYNPPLNAIADLIFVHGLTGGSRSSWSKNNDPSLFWPQEWLPNDAKFEDVRIHSFGYTSKLGGDSILNINDFAKSLLGQIYDCPLIPSDSDVPIVFVAHSMGGLVVKRAYILAKLPRQQAGFSSIASRVQAMLFLATPHRGADDASLLSKILSLSLVGTRPYIADLQRNTHATQSINDEFPALCQDLQLFSFYETLPAKYIGSIIVKQDLATMGYDNERTAYLDADHRGVCKYATKRDPNYQTVRNSLAKVIDDFRLRVTKTRVMIDHEQLRLLDNFLGTSDAAEDDFSRVDSARMAGSCEWLMKKSTYVEWIKSENNQLYWMSANPATGKTILSGKVISHLKGLGKDCSFCFFDYGNKAKSNIGSFLLSMARQMAIMHPEILQVILELYRKDSHLKEKEHNTIWRILYVECILKQKLAQPQYWVIDALDECTMGSDLVPLLAKIMTALPLRIFLTSRDSIQDHRVNIPNMTKVVPEEISKEDTLSDISLYLEKHMDGLPADNQEDKKTMRDSILTKSNGCFLWVSLVLQELKDVYTADAIHAVLREVPSDMDAFYSRILDVMSQQAKSKELVKAILTWTVCAARPLTTDELRNALVSQLKMAVYDIDRAIKSYCGQLVFVDSHSRVQVIHQTVRDYLLSVKSTSDFGIVKKIGNKQIAMSCLEYLNGPELEGPSRRKLGVTHMHAKERSPLASYACNYLFEHLQQVSSSDDEVFDALHHFFSSPHMHVLSWIEYIAKNSDLKRLINTGKAIKKLLQRRSKHVNPFHFGKEAALLDSWSTDLVRLVAKFGKNLLENPSSIYHLIPPFCPPESAPRKLFATTTRGTSGIQLAGLSNKTWGDCLSTIIEPQEQFMSLACSATHFAIGTNSGTIKIFNQVTCQEAKTLRNKHRTPVKLLRFGAKEAILASVDAKVVIIWDTSSWTPRWELPISAQPMSISFAEEDTRLLVSLKNNYFSTWDLRTGTKKFMDDWTREIERQRALSYSRPITATCNVEERLLAVVYRGQDLLLWDFEADALLDTYTKEGTSASHHRNMNGGVITAVFGTGPNHSLLAAAYVDGDLVVFDTNEGTVKHTILANAQVLASSPDGRTLATGDSSGTIHLYDFETLRLLYRIKSDDFTIRSLKFSRDSCRILDIRASQCQVWDPTVLVRQEVDDEISDTISISTAPQEIGTEPFEEHSLVTSLTCPKTGNLERGNEVFFVGKDDGVIYLHETRTGTQRSKLYDHGSNITIVGLFFDEEGKLLASTDSSSRVVVREVLPGWKVGNPVFSHRAGVAVDQVLFSHKHSRILVCSSMADTLWEVDRKTPETNRLIKTNDWDEARLCRWANHPINPDQILLIVDRTAHIYDWRTLDRLTADGGISLDAKISPELLIRSITPCFHGANIATAFGESSNRHCKSKLLVWSTSDFMQESTSATPVQRFNDLTDDIDYLIYADDQKLVFLHSDNWICSTDPDRTGNFIRHFFLPADWLTSNFDLMIEMTPAENILFVKGDEVAVIKRGLREQISGHMHNKGRRPSPLGGARRYSSQRSPSETKINIMAFSEPIAMVVSDSE</sequence>
<proteinExistence type="inferred from homology"/>
<dbReference type="Pfam" id="PF05057">
    <property type="entry name" value="DUF676"/>
    <property type="match status" value="1"/>
</dbReference>
<dbReference type="SUPFAM" id="SSF53474">
    <property type="entry name" value="alpha/beta-Hydrolases"/>
    <property type="match status" value="1"/>
</dbReference>
<dbReference type="InterPro" id="IPR029058">
    <property type="entry name" value="AB_hydrolase_fold"/>
</dbReference>
<dbReference type="EMBL" id="KZ613542">
    <property type="protein sequence ID" value="PMD12822.1"/>
    <property type="molecule type" value="Genomic_DNA"/>
</dbReference>
<comment type="similarity">
    <text evidence="1">Belongs to the putative lipase ROG1 family.</text>
</comment>
<protein>
    <submittedName>
        <fullName evidence="7">WD40 repeat-like protein</fullName>
    </submittedName>
</protein>
<dbReference type="InterPro" id="IPR056884">
    <property type="entry name" value="NPHP3-like_N"/>
</dbReference>
<organism evidence="7 8">
    <name type="scientific">Hyaloscypha hepaticicola</name>
    <dbReference type="NCBI Taxonomy" id="2082293"/>
    <lineage>
        <taxon>Eukaryota</taxon>
        <taxon>Fungi</taxon>
        <taxon>Dikarya</taxon>
        <taxon>Ascomycota</taxon>
        <taxon>Pezizomycotina</taxon>
        <taxon>Leotiomycetes</taxon>
        <taxon>Helotiales</taxon>
        <taxon>Hyaloscyphaceae</taxon>
        <taxon>Hyaloscypha</taxon>
    </lineage>
</organism>
<dbReference type="PANTHER" id="PTHR10039">
    <property type="entry name" value="AMELOGENIN"/>
    <property type="match status" value="1"/>
</dbReference>
<dbReference type="Proteomes" id="UP000235672">
    <property type="component" value="Unassembled WGS sequence"/>
</dbReference>
<reference evidence="7 8" key="1">
    <citation type="submission" date="2016-05" db="EMBL/GenBank/DDBJ databases">
        <title>A degradative enzymes factory behind the ericoid mycorrhizal symbiosis.</title>
        <authorList>
            <consortium name="DOE Joint Genome Institute"/>
            <person name="Martino E."/>
            <person name="Morin E."/>
            <person name="Grelet G."/>
            <person name="Kuo A."/>
            <person name="Kohler A."/>
            <person name="Daghino S."/>
            <person name="Barry K."/>
            <person name="Choi C."/>
            <person name="Cichocki N."/>
            <person name="Clum A."/>
            <person name="Copeland A."/>
            <person name="Hainaut M."/>
            <person name="Haridas S."/>
            <person name="Labutti K."/>
            <person name="Lindquist E."/>
            <person name="Lipzen A."/>
            <person name="Khouja H.-R."/>
            <person name="Murat C."/>
            <person name="Ohm R."/>
            <person name="Olson A."/>
            <person name="Spatafora J."/>
            <person name="Veneault-Fourrey C."/>
            <person name="Henrissat B."/>
            <person name="Grigoriev I."/>
            <person name="Martin F."/>
            <person name="Perotto S."/>
        </authorList>
    </citation>
    <scope>NUCLEOTIDE SEQUENCE [LARGE SCALE GENOMIC DNA]</scope>
    <source>
        <strain evidence="7 8">UAMH 7357</strain>
    </source>
</reference>
<dbReference type="SUPFAM" id="SSF50978">
    <property type="entry name" value="WD40 repeat-like"/>
    <property type="match status" value="2"/>
</dbReference>
<evidence type="ECO:0000256" key="2">
    <source>
        <dbReference type="ARBA" id="ARBA00022737"/>
    </source>
</evidence>
<dbReference type="PANTHER" id="PTHR10039:SF16">
    <property type="entry name" value="GPI INOSITOL-DEACYLASE"/>
    <property type="match status" value="1"/>
</dbReference>
<feature type="domain" description="DUF676" evidence="4">
    <location>
        <begin position="52"/>
        <end position="181"/>
    </location>
</feature>
<dbReference type="SMART" id="SM00320">
    <property type="entry name" value="WD40"/>
    <property type="match status" value="7"/>
</dbReference>
<dbReference type="Gene3D" id="3.40.50.300">
    <property type="entry name" value="P-loop containing nucleotide triphosphate hydrolases"/>
    <property type="match status" value="1"/>
</dbReference>
<name>A0A2J6PFJ1_9HELO</name>
<accession>A0A2J6PFJ1</accession>
<evidence type="ECO:0000256" key="1">
    <source>
        <dbReference type="ARBA" id="ARBA00007920"/>
    </source>
</evidence>
<keyword evidence="8" id="KW-1185">Reference proteome</keyword>
<dbReference type="Pfam" id="PF24883">
    <property type="entry name" value="NPHP3_N"/>
    <property type="match status" value="1"/>
</dbReference>
<dbReference type="InterPro" id="IPR054471">
    <property type="entry name" value="GPIID_WHD"/>
</dbReference>
<dbReference type="InterPro" id="IPR001680">
    <property type="entry name" value="WD40_rpt"/>
</dbReference>